<evidence type="ECO:0000313" key="1">
    <source>
        <dbReference type="EMBL" id="GMI48159.1"/>
    </source>
</evidence>
<accession>A0A9W7LF35</accession>
<sequence>MRTYNKRESDFNELEDMCRIIEVISKHNNAYLQKFLSNPKNQELFKPLISSLHDASLMSSSWSPQSKLRKNTVRKTLNFLSTSISSDLRFEVPTFSNPYEQDVDKAYSSASSFPESSLSSITTLVSSLLGPTIPRSSKLDLLSALEKDPKTLVELMKSPENYSESKVIVDIYKLAEEARFHWAEDGILENLVQGERLVNLLDGLLEAGGGEEFASVIRAAIVGRIKTGGGRNIVVRSKLLIREDLIKRVVEEWGGGNLAKFMYGYSQVHSWKDYTSPQPVIDEILERGPEGVLDKGERVPFINQVELLYAMEKFGVELTEEWKEREVEMFTIKQGEEAYRKDTQIKKVILNTLDILSYPHQYPETPPPYLNDFLEIHETSGADFSQMSLATLFEACGYFKVPESANNIKPTKGNMVRADIPYQVALFHLRKVIEVNGLRAFNVDEIGQISLGLGRLVVHEDFILGQIDANAEDLVKAAVLSDDFKSIFNVCSWKTNIFTSNKEILRALGEHPDWLMKSREEMKIRRGVGMNQMGIMKGPGNMDHRVKMTALVCKVLEDEDEVELCKNVLRAFRKMWDKRDGLEVNLKLFSPEYKKNGRADITTFLVNNILEGLIYTGLDHPEFMKAVDRRVSKQFNKKGNATPRNFKRMKTSFSTLAERTEAKDELVGEWWKGSD</sequence>
<evidence type="ECO:0000313" key="2">
    <source>
        <dbReference type="Proteomes" id="UP001165065"/>
    </source>
</evidence>
<dbReference type="AlphaFoldDB" id="A0A9W7LF35"/>
<keyword evidence="2" id="KW-1185">Reference proteome</keyword>
<name>A0A9W7LF35_9STRA</name>
<organism evidence="1 2">
    <name type="scientific">Triparma columacea</name>
    <dbReference type="NCBI Taxonomy" id="722753"/>
    <lineage>
        <taxon>Eukaryota</taxon>
        <taxon>Sar</taxon>
        <taxon>Stramenopiles</taxon>
        <taxon>Ochrophyta</taxon>
        <taxon>Bolidophyceae</taxon>
        <taxon>Parmales</taxon>
        <taxon>Triparmaceae</taxon>
        <taxon>Triparma</taxon>
    </lineage>
</organism>
<reference evidence="2" key="1">
    <citation type="journal article" date="2023" name="Commun. Biol.">
        <title>Genome analysis of Parmales, the sister group of diatoms, reveals the evolutionary specialization of diatoms from phago-mixotrophs to photoautotrophs.</title>
        <authorList>
            <person name="Ban H."/>
            <person name="Sato S."/>
            <person name="Yoshikawa S."/>
            <person name="Yamada K."/>
            <person name="Nakamura Y."/>
            <person name="Ichinomiya M."/>
            <person name="Sato N."/>
            <person name="Blanc-Mathieu R."/>
            <person name="Endo H."/>
            <person name="Kuwata A."/>
            <person name="Ogata H."/>
        </authorList>
    </citation>
    <scope>NUCLEOTIDE SEQUENCE [LARGE SCALE GENOMIC DNA]</scope>
</reference>
<dbReference type="OrthoDB" id="10578777at2759"/>
<dbReference type="EMBL" id="BRYA01000377">
    <property type="protein sequence ID" value="GMI48159.1"/>
    <property type="molecule type" value="Genomic_DNA"/>
</dbReference>
<proteinExistence type="predicted"/>
<dbReference type="Proteomes" id="UP001165065">
    <property type="component" value="Unassembled WGS sequence"/>
</dbReference>
<comment type="caution">
    <text evidence="1">The sequence shown here is derived from an EMBL/GenBank/DDBJ whole genome shotgun (WGS) entry which is preliminary data.</text>
</comment>
<gene>
    <name evidence="1" type="ORF">TrCOL_g12604</name>
</gene>
<protein>
    <submittedName>
        <fullName evidence="1">Uncharacterized protein</fullName>
    </submittedName>
</protein>